<dbReference type="SUPFAM" id="SSF101801">
    <property type="entry name" value="Surface presentation of antigens (SPOA)"/>
    <property type="match status" value="1"/>
</dbReference>
<protein>
    <recommendedName>
        <fullName evidence="3">Flagellar motor switch protein FliN</fullName>
    </recommendedName>
</protein>
<comment type="subcellular location">
    <subcellularLocation>
        <location evidence="1">Cell membrane</location>
        <topology evidence="1">Peripheral membrane protein</topology>
        <orientation evidence="1">Cytoplasmic side</orientation>
    </subcellularLocation>
</comment>
<dbReference type="InterPro" id="IPR001543">
    <property type="entry name" value="FliN-like_C"/>
</dbReference>
<dbReference type="GO" id="GO:0071973">
    <property type="term" value="P:bacterial-type flagellum-dependent cell motility"/>
    <property type="evidence" value="ECO:0007669"/>
    <property type="project" value="InterPro"/>
</dbReference>
<evidence type="ECO:0000256" key="1">
    <source>
        <dbReference type="ARBA" id="ARBA00004413"/>
    </source>
</evidence>
<feature type="domain" description="Flagellar motor switch protein FliN-like C-terminal" evidence="8">
    <location>
        <begin position="50"/>
        <end position="118"/>
    </location>
</feature>
<dbReference type="RefSeq" id="WP_348769478.1">
    <property type="nucleotide sequence ID" value="NZ_CP135018.1"/>
</dbReference>
<proteinExistence type="inferred from homology"/>
<reference evidence="9" key="1">
    <citation type="submission" date="2024-06" db="EMBL/GenBank/DDBJ databases">
        <title>Unveiling Genomic Reduction in Obligate Endosymbionts Buchnera of Aphids: Insights from Phylogenomic Comparative Analysis with Novel Genome Data and Co-obligate Endosymbionts.</title>
        <authorList>
            <person name="Lu C."/>
            <person name="Zou T."/>
            <person name="Liu Q."/>
            <person name="Huang X."/>
        </authorList>
    </citation>
    <scope>NUCLEOTIDE SEQUENCE</scope>
    <source>
        <strain evidence="9">Aphau13</strain>
    </source>
</reference>
<dbReference type="PRINTS" id="PR00956">
    <property type="entry name" value="FLGMOTORFLIN"/>
</dbReference>
<dbReference type="GO" id="GO:0009425">
    <property type="term" value="C:bacterial-type flagellum basal body"/>
    <property type="evidence" value="ECO:0007669"/>
    <property type="project" value="InterPro"/>
</dbReference>
<sequence length="127" mass="14301">MSKLKKKNDFEKIENSINSIDNIDDKNNSQENISISADSSEETTCKKKIIFDAPVNITIELGRSKIKIKELLDFSKGSMFFLDRNKNDPLKIFANGKLIALGEIVMSENTYGVKIISIKNSLNTINE</sequence>
<dbReference type="InterPro" id="IPR001172">
    <property type="entry name" value="FliN_T3SS_HrcQb"/>
</dbReference>
<name>A0AAU6W599_9GAMM</name>
<dbReference type="GO" id="GO:0005886">
    <property type="term" value="C:plasma membrane"/>
    <property type="evidence" value="ECO:0007669"/>
    <property type="project" value="UniProtKB-SubCell"/>
</dbReference>
<dbReference type="Pfam" id="PF01052">
    <property type="entry name" value="FliMN_C"/>
    <property type="match status" value="1"/>
</dbReference>
<comment type="similarity">
    <text evidence="2">Belongs to the FliN/MopA/SpaO family.</text>
</comment>
<accession>A0AAU6W599</accession>
<evidence type="ECO:0000256" key="5">
    <source>
        <dbReference type="ARBA" id="ARBA00022500"/>
    </source>
</evidence>
<dbReference type="InterPro" id="IPR036429">
    <property type="entry name" value="SpoA-like_sf"/>
</dbReference>
<keyword evidence="5" id="KW-0145">Chemotaxis</keyword>
<evidence type="ECO:0000256" key="3">
    <source>
        <dbReference type="ARBA" id="ARBA00021897"/>
    </source>
</evidence>
<dbReference type="EMBL" id="CP135018">
    <property type="protein sequence ID" value="XAJ80945.1"/>
    <property type="molecule type" value="Genomic_DNA"/>
</dbReference>
<dbReference type="PANTHER" id="PTHR43484">
    <property type="match status" value="1"/>
</dbReference>
<dbReference type="Gene3D" id="2.30.330.10">
    <property type="entry name" value="SpoA-like"/>
    <property type="match status" value="1"/>
</dbReference>
<organism evidence="9">
    <name type="scientific">Buchnera aphidicola</name>
    <name type="common">Aphis aurantii</name>
    <dbReference type="NCBI Taxonomy" id="1470492"/>
    <lineage>
        <taxon>Bacteria</taxon>
        <taxon>Pseudomonadati</taxon>
        <taxon>Pseudomonadota</taxon>
        <taxon>Gammaproteobacteria</taxon>
        <taxon>Enterobacterales</taxon>
        <taxon>Erwiniaceae</taxon>
        <taxon>Buchnera</taxon>
    </lineage>
</organism>
<keyword evidence="9" id="KW-0966">Cell projection</keyword>
<evidence type="ECO:0000256" key="6">
    <source>
        <dbReference type="ARBA" id="ARBA00022779"/>
    </source>
</evidence>
<keyword evidence="4" id="KW-1003">Cell membrane</keyword>
<evidence type="ECO:0000256" key="4">
    <source>
        <dbReference type="ARBA" id="ARBA00022475"/>
    </source>
</evidence>
<keyword evidence="9" id="KW-0969">Cilium</keyword>
<dbReference type="InterPro" id="IPR051469">
    <property type="entry name" value="FliN/MopA/SpaO"/>
</dbReference>
<evidence type="ECO:0000259" key="8">
    <source>
        <dbReference type="Pfam" id="PF01052"/>
    </source>
</evidence>
<keyword evidence="9" id="KW-0282">Flagellum</keyword>
<keyword evidence="6" id="KW-0283">Flagellar rotation</keyword>
<evidence type="ECO:0000256" key="2">
    <source>
        <dbReference type="ARBA" id="ARBA00009226"/>
    </source>
</evidence>
<dbReference type="GO" id="GO:0006935">
    <property type="term" value="P:chemotaxis"/>
    <property type="evidence" value="ECO:0007669"/>
    <property type="project" value="UniProtKB-KW"/>
</dbReference>
<gene>
    <name evidence="9" type="ORF">RJT31_00405</name>
</gene>
<dbReference type="AlphaFoldDB" id="A0AAU6W599"/>
<keyword evidence="7" id="KW-0472">Membrane</keyword>
<evidence type="ECO:0000256" key="7">
    <source>
        <dbReference type="ARBA" id="ARBA00023136"/>
    </source>
</evidence>
<dbReference type="PANTHER" id="PTHR43484:SF1">
    <property type="entry name" value="FLAGELLAR MOTOR SWITCH PROTEIN FLIN"/>
    <property type="match status" value="1"/>
</dbReference>
<evidence type="ECO:0000313" key="9">
    <source>
        <dbReference type="EMBL" id="XAJ80945.1"/>
    </source>
</evidence>
<dbReference type="GO" id="GO:0003774">
    <property type="term" value="F:cytoskeletal motor activity"/>
    <property type="evidence" value="ECO:0007669"/>
    <property type="project" value="InterPro"/>
</dbReference>